<accession>A0A931C7B2</accession>
<dbReference type="Proteomes" id="UP000598146">
    <property type="component" value="Unassembled WGS sequence"/>
</dbReference>
<dbReference type="EMBL" id="JADQTO010000004">
    <property type="protein sequence ID" value="MBG0562012.1"/>
    <property type="molecule type" value="Genomic_DNA"/>
</dbReference>
<dbReference type="InterPro" id="IPR012340">
    <property type="entry name" value="NA-bd_OB-fold"/>
</dbReference>
<dbReference type="AlphaFoldDB" id="A0A931C7B2"/>
<organism evidence="1 2">
    <name type="scientific">Actinoplanes aureus</name>
    <dbReference type="NCBI Taxonomy" id="2792083"/>
    <lineage>
        <taxon>Bacteria</taxon>
        <taxon>Bacillati</taxon>
        <taxon>Actinomycetota</taxon>
        <taxon>Actinomycetes</taxon>
        <taxon>Micromonosporales</taxon>
        <taxon>Micromonosporaceae</taxon>
        <taxon>Actinoplanes</taxon>
    </lineage>
</organism>
<proteinExistence type="predicted"/>
<keyword evidence="2" id="KW-1185">Reference proteome</keyword>
<comment type="caution">
    <text evidence="1">The sequence shown here is derived from an EMBL/GenBank/DDBJ whole genome shotgun (WGS) entry which is preliminary data.</text>
</comment>
<gene>
    <name evidence="1" type="ORF">I4J89_11115</name>
</gene>
<name>A0A931C7B2_9ACTN</name>
<reference evidence="1" key="1">
    <citation type="submission" date="2020-11" db="EMBL/GenBank/DDBJ databases">
        <title>Isolation and identification of active actinomycetes.</title>
        <authorList>
            <person name="Sun X."/>
        </authorList>
    </citation>
    <scope>NUCLEOTIDE SEQUENCE</scope>
    <source>
        <strain evidence="1">NEAU-A11</strain>
    </source>
</reference>
<evidence type="ECO:0000313" key="2">
    <source>
        <dbReference type="Proteomes" id="UP000598146"/>
    </source>
</evidence>
<dbReference type="SUPFAM" id="SSF50249">
    <property type="entry name" value="Nucleic acid-binding proteins"/>
    <property type="match status" value="1"/>
</dbReference>
<dbReference type="RefSeq" id="WP_196413790.1">
    <property type="nucleotide sequence ID" value="NZ_JADQTO010000004.1"/>
</dbReference>
<protein>
    <submittedName>
        <fullName evidence="1">Cold-shock protein</fullName>
    </submittedName>
</protein>
<evidence type="ECO:0000313" key="1">
    <source>
        <dbReference type="EMBL" id="MBG0562012.1"/>
    </source>
</evidence>
<sequence>MRVMQGTIATFDPDTRSGTLLLDDGSELAFGSDAFDRSGLRLLRLGQRVTVEPDSSGTVRRVLIPGIA</sequence>